<evidence type="ECO:0000256" key="15">
    <source>
        <dbReference type="ARBA" id="ARBA00022692"/>
    </source>
</evidence>
<dbReference type="CTD" id="41925"/>
<feature type="transmembrane region" description="Helical" evidence="41">
    <location>
        <begin position="372"/>
        <end position="394"/>
    </location>
</feature>
<dbReference type="GO" id="GO:0015439">
    <property type="term" value="F:ABC-type heme transporter activity"/>
    <property type="evidence" value="ECO:0007669"/>
    <property type="project" value="UniProtKB-EC"/>
</dbReference>
<evidence type="ECO:0000256" key="20">
    <source>
        <dbReference type="ARBA" id="ARBA00022840"/>
    </source>
</evidence>
<evidence type="ECO:0000256" key="34">
    <source>
        <dbReference type="ARBA" id="ARBA00047753"/>
    </source>
</evidence>
<keyword evidence="16" id="KW-0547">Nucleotide-binding</keyword>
<accession>A0A7M7JQ80</accession>
<keyword evidence="14" id="KW-0964">Secreted</keyword>
<organism evidence="44 45">
    <name type="scientific">Varroa destructor</name>
    <name type="common">Honeybee mite</name>
    <dbReference type="NCBI Taxonomy" id="109461"/>
    <lineage>
        <taxon>Eukaryota</taxon>
        <taxon>Metazoa</taxon>
        <taxon>Ecdysozoa</taxon>
        <taxon>Arthropoda</taxon>
        <taxon>Chelicerata</taxon>
        <taxon>Arachnida</taxon>
        <taxon>Acari</taxon>
        <taxon>Parasitiformes</taxon>
        <taxon>Mesostigmata</taxon>
        <taxon>Gamasina</taxon>
        <taxon>Dermanyssoidea</taxon>
        <taxon>Varroidae</taxon>
        <taxon>Varroa</taxon>
    </lineage>
</organism>
<dbReference type="GO" id="GO:0016887">
    <property type="term" value="F:ATP hydrolysis activity"/>
    <property type="evidence" value="ECO:0007669"/>
    <property type="project" value="InterPro"/>
</dbReference>
<dbReference type="GO" id="GO:0000139">
    <property type="term" value="C:Golgi membrane"/>
    <property type="evidence" value="ECO:0007669"/>
    <property type="project" value="UniProtKB-SubCell"/>
</dbReference>
<dbReference type="CDD" id="cd18581">
    <property type="entry name" value="ABC_6TM_ABCB6"/>
    <property type="match status" value="1"/>
</dbReference>
<comment type="catalytic activity">
    <reaction evidence="34">
        <text>coproporphyrinogen III(in) + ATP + H2O = coproporphyrinogen III(out) + ADP + phosphate + H(+)</text>
        <dbReference type="Rhea" id="RHEA:66680"/>
        <dbReference type="ChEBI" id="CHEBI:15377"/>
        <dbReference type="ChEBI" id="CHEBI:15378"/>
        <dbReference type="ChEBI" id="CHEBI:30616"/>
        <dbReference type="ChEBI" id="CHEBI:43474"/>
        <dbReference type="ChEBI" id="CHEBI:57309"/>
        <dbReference type="ChEBI" id="CHEBI:456216"/>
    </reaction>
    <physiologicalReaction direction="left-to-right" evidence="34">
        <dbReference type="Rhea" id="RHEA:66681"/>
    </physiologicalReaction>
</comment>
<dbReference type="Gene3D" id="3.40.50.300">
    <property type="entry name" value="P-loop containing nucleotide triphosphate hydrolases"/>
    <property type="match status" value="1"/>
</dbReference>
<evidence type="ECO:0000256" key="32">
    <source>
        <dbReference type="ARBA" id="ARBA00031413"/>
    </source>
</evidence>
<evidence type="ECO:0000256" key="1">
    <source>
        <dbReference type="ARBA" id="ARBA00004146"/>
    </source>
</evidence>
<evidence type="ECO:0000256" key="7">
    <source>
        <dbReference type="ARBA" id="ARBA00004550"/>
    </source>
</evidence>
<comment type="catalytic activity">
    <reaction evidence="35">
        <text>uroporphyrin I(in) + ATP + H2O = uroporphyrin I(out) + ADP + phosphate + H(+)</text>
        <dbReference type="Rhea" id="RHEA:66772"/>
        <dbReference type="ChEBI" id="CHEBI:15377"/>
        <dbReference type="ChEBI" id="CHEBI:15378"/>
        <dbReference type="ChEBI" id="CHEBI:30616"/>
        <dbReference type="ChEBI" id="CHEBI:43474"/>
        <dbReference type="ChEBI" id="CHEBI:167480"/>
        <dbReference type="ChEBI" id="CHEBI:456216"/>
    </reaction>
    <physiologicalReaction direction="left-to-right" evidence="35">
        <dbReference type="Rhea" id="RHEA:66773"/>
    </physiologicalReaction>
</comment>
<sequence length="833" mass="94467">MGVFSNFTYCPPNETLWTIWANHGLSHCLTHTLTSSALAFWVIIIGLSEWWVYRKYGTLLERAVLPKRPLYTLQLALTWLQVVLVIIQMVIYFIHVNGLRLYGFNIVWGGLTILSWLWSLYLVCLERYFALPSVPTGGHGLILLIFWTGALVAESILFINFNSPVWFFHLSSAKDKYLLALFTSRFMVTSLLFLIGLHAPGVPRREDYLLGAGVPYTLHVQSTTRSPWTGLFRHQFRYLLLFLWPKNSTKLQFSIFVCFGIMIVGRVCTPIAPIMQKKIVDGLVSSTGHPKEFLWMDILIYVSLLLLFQGANSLMANVRSYLWLGVQQYTTKATQVSLYAHLHSLSISWHLSRKTGEVLKVLDRGTSGVQNLCSYLLFQIFPALTDIVIAFGYFTYAFNLWFALVAFVCMGIYLTASIVLTEWRTKFRHEMNHLENAAYAKSVDALLNFETVKYYNAEEIEVNQYSECIAKYQNAEWKSQSSLALLNIIQGSTSSIGTLIGALLCAYMIYEGTNDITAGDYVLFIAYNAQLYAPLTFLGTYYRMIQQSFTDMENMFELLDNRPEVVDHHEAVELKLEQSQIEFRDVCFSYNPERTVLKHISFVVPHKHTVALVGHTGSGKSTILRLLLRFYDVQSGSILIDGQNISAVTQRSLRSHIGVVPQDTVLFNMSIRENIRYGRPSASDEDVEAAAAAADLHHSIFQMPDKYETVVGERGLKLSGGEKQRVAIARTILKAPSIIVLDEATSALDTQTERNVQKALNDVLENRTSIVIAHRLSTIINANQIIVLEHGEIVEQGTHEELLSLNKKYASMWRQQQAEEQLRSEREAGPSTQ</sequence>
<protein>
    <recommendedName>
        <fullName evidence="31">ATP-binding cassette sub-family B member 6</fullName>
        <ecNumber evidence="30">7.6.2.5</ecNumber>
    </recommendedName>
    <alternativeName>
        <fullName evidence="32">ABC-type heme transporter ABCB6</fullName>
    </alternativeName>
</protein>
<dbReference type="PROSITE" id="PS00211">
    <property type="entry name" value="ABC_TRANSPORTER_1"/>
    <property type="match status" value="1"/>
</dbReference>
<keyword evidence="13" id="KW-1003">Cell membrane</keyword>
<comment type="catalytic activity">
    <reaction evidence="38">
        <text>uroporphyrin III(in) + ATP + H2O = uroporphyrin III(out) + ADP + phosphate + H(+)</text>
        <dbReference type="Rhea" id="RHEA:66776"/>
        <dbReference type="ChEBI" id="CHEBI:15377"/>
        <dbReference type="ChEBI" id="CHEBI:15378"/>
        <dbReference type="ChEBI" id="CHEBI:30616"/>
        <dbReference type="ChEBI" id="CHEBI:43474"/>
        <dbReference type="ChEBI" id="CHEBI:167479"/>
        <dbReference type="ChEBI" id="CHEBI:456216"/>
    </reaction>
    <physiologicalReaction direction="left-to-right" evidence="38">
        <dbReference type="Rhea" id="RHEA:66777"/>
    </physiologicalReaction>
</comment>
<dbReference type="InterPro" id="IPR032410">
    <property type="entry name" value="ABCB6_N"/>
</dbReference>
<dbReference type="PANTHER" id="PTHR24221:SF654">
    <property type="entry name" value="ATP-BINDING CASSETTE SUB-FAMILY B MEMBER 6"/>
    <property type="match status" value="1"/>
</dbReference>
<dbReference type="GO" id="GO:0005765">
    <property type="term" value="C:lysosomal membrane"/>
    <property type="evidence" value="ECO:0007669"/>
    <property type="project" value="UniProtKB-SubCell"/>
</dbReference>
<evidence type="ECO:0000256" key="24">
    <source>
        <dbReference type="ARBA" id="ARBA00023128"/>
    </source>
</evidence>
<evidence type="ECO:0000256" key="2">
    <source>
        <dbReference type="ARBA" id="ARBA00004333"/>
    </source>
</evidence>
<keyword evidence="45" id="KW-1185">Reference proteome</keyword>
<feature type="transmembrane region" description="Helical" evidence="41">
    <location>
        <begin position="521"/>
        <end position="542"/>
    </location>
</feature>
<keyword evidence="22 41" id="KW-1133">Transmembrane helix</keyword>
<evidence type="ECO:0000256" key="3">
    <source>
        <dbReference type="ARBA" id="ARBA00004337"/>
    </source>
</evidence>
<comment type="catalytic activity">
    <reaction evidence="39">
        <text>coproporphyrin III(in) + ATP + H2O = coproporphyrin III(out) + ADP + phosphate + H(+)</text>
        <dbReference type="Rhea" id="RHEA:66664"/>
        <dbReference type="ChEBI" id="CHEBI:15377"/>
        <dbReference type="ChEBI" id="CHEBI:15378"/>
        <dbReference type="ChEBI" id="CHEBI:30616"/>
        <dbReference type="ChEBI" id="CHEBI:43474"/>
        <dbReference type="ChEBI" id="CHEBI:131725"/>
        <dbReference type="ChEBI" id="CHEBI:456216"/>
    </reaction>
    <physiologicalReaction direction="left-to-right" evidence="39">
        <dbReference type="Rhea" id="RHEA:66665"/>
    </physiologicalReaction>
</comment>
<evidence type="ECO:0000256" key="41">
    <source>
        <dbReference type="SAM" id="Phobius"/>
    </source>
</evidence>
<dbReference type="FunCoup" id="A0A7M7JQ80">
    <property type="interactions" value="842"/>
</dbReference>
<evidence type="ECO:0000256" key="17">
    <source>
        <dbReference type="ARBA" id="ARBA00022753"/>
    </source>
</evidence>
<dbReference type="Pfam" id="PF00664">
    <property type="entry name" value="ABC_membrane"/>
    <property type="match status" value="1"/>
</dbReference>
<keyword evidence="21" id="KW-1278">Translocase</keyword>
<feature type="transmembrane region" description="Helical" evidence="41">
    <location>
        <begin position="177"/>
        <end position="199"/>
    </location>
</feature>
<keyword evidence="19" id="KW-0256">Endoplasmic reticulum</keyword>
<evidence type="ECO:0000256" key="35">
    <source>
        <dbReference type="ARBA" id="ARBA00047789"/>
    </source>
</evidence>
<evidence type="ECO:0000256" key="4">
    <source>
        <dbReference type="ARBA" id="ARBA00004374"/>
    </source>
</evidence>
<keyword evidence="25 41" id="KW-0472">Membrane</keyword>
<feature type="transmembrane region" description="Helical" evidence="41">
    <location>
        <begin position="101"/>
        <end position="121"/>
    </location>
</feature>
<dbReference type="Gene3D" id="1.20.1560.10">
    <property type="entry name" value="ABC transporter type 1, transmembrane domain"/>
    <property type="match status" value="1"/>
</dbReference>
<dbReference type="GeneID" id="111247938"/>
<evidence type="ECO:0000256" key="14">
    <source>
        <dbReference type="ARBA" id="ARBA00022525"/>
    </source>
</evidence>
<evidence type="ECO:0000256" key="23">
    <source>
        <dbReference type="ARBA" id="ARBA00023034"/>
    </source>
</evidence>
<keyword evidence="12" id="KW-0813">Transport</keyword>
<feature type="transmembrane region" description="Helical" evidence="41">
    <location>
        <begin position="293"/>
        <end position="316"/>
    </location>
</feature>
<dbReference type="InterPro" id="IPR011527">
    <property type="entry name" value="ABC1_TM_dom"/>
</dbReference>
<dbReference type="InterPro" id="IPR003439">
    <property type="entry name" value="ABC_transporter-like_ATP-bd"/>
</dbReference>
<evidence type="ECO:0000256" key="9">
    <source>
        <dbReference type="ARBA" id="ARBA00004653"/>
    </source>
</evidence>
<comment type="catalytic activity">
    <reaction evidence="37">
        <text>pheophorbide a(in) + ATP + H2O = pheophorbide a(out) + ADP + phosphate + H(+)</text>
        <dbReference type="Rhea" id="RHEA:61360"/>
        <dbReference type="ChEBI" id="CHEBI:15377"/>
        <dbReference type="ChEBI" id="CHEBI:15378"/>
        <dbReference type="ChEBI" id="CHEBI:30616"/>
        <dbReference type="ChEBI" id="CHEBI:43474"/>
        <dbReference type="ChEBI" id="CHEBI:58687"/>
        <dbReference type="ChEBI" id="CHEBI:456216"/>
    </reaction>
    <physiologicalReaction direction="left-to-right" evidence="37">
        <dbReference type="Rhea" id="RHEA:61361"/>
    </physiologicalReaction>
</comment>
<dbReference type="InterPro" id="IPR039421">
    <property type="entry name" value="Type_1_exporter"/>
</dbReference>
<dbReference type="PROSITE" id="PS50929">
    <property type="entry name" value="ABC_TM1F"/>
    <property type="match status" value="1"/>
</dbReference>
<evidence type="ECO:0000256" key="11">
    <source>
        <dbReference type="ARBA" id="ARBA00011738"/>
    </source>
</evidence>
<feature type="transmembrane region" description="Helical" evidence="41">
    <location>
        <begin position="400"/>
        <end position="421"/>
    </location>
</feature>
<feature type="domain" description="ABC transporter" evidence="42">
    <location>
        <begin position="581"/>
        <end position="815"/>
    </location>
</feature>
<dbReference type="InParanoid" id="A0A7M7JQ80"/>
<evidence type="ECO:0000256" key="37">
    <source>
        <dbReference type="ARBA" id="ARBA00048455"/>
    </source>
</evidence>
<evidence type="ECO:0000256" key="16">
    <source>
        <dbReference type="ARBA" id="ARBA00022741"/>
    </source>
</evidence>
<evidence type="ECO:0000256" key="28">
    <source>
        <dbReference type="ARBA" id="ARBA00024320"/>
    </source>
</evidence>
<dbReference type="GO" id="GO:0031901">
    <property type="term" value="C:early endosome membrane"/>
    <property type="evidence" value="ECO:0007669"/>
    <property type="project" value="UniProtKB-SubCell"/>
</dbReference>
<evidence type="ECO:0000256" key="36">
    <source>
        <dbReference type="ARBA" id="ARBA00048309"/>
    </source>
</evidence>
<dbReference type="InterPro" id="IPR036640">
    <property type="entry name" value="ABC1_TM_sf"/>
</dbReference>
<evidence type="ECO:0000256" key="5">
    <source>
        <dbReference type="ARBA" id="ARBA00004414"/>
    </source>
</evidence>
<comment type="subcellular location">
    <subcellularLocation>
        <location evidence="8">Cell membrane</location>
        <topology evidence="8">Multi-pass membrane protein</topology>
    </subcellularLocation>
    <subcellularLocation>
        <location evidence="1">Early endosome membrane</location>
    </subcellularLocation>
    <subcellularLocation>
        <location evidence="6">Endoplasmic reticulum membrane</location>
        <topology evidence="6">Multi-pass membrane protein</topology>
    </subcellularLocation>
    <subcellularLocation>
        <location evidence="3">Endosome membrane</location>
        <topology evidence="3">Multi-pass membrane protein</topology>
    </subcellularLocation>
    <subcellularLocation>
        <location evidence="2">Endosome</location>
        <location evidence="2">Multivesicular body membrane</location>
    </subcellularLocation>
    <subcellularLocation>
        <location evidence="9">Golgi apparatus membrane</location>
        <topology evidence="9">Multi-pass membrane protein</topology>
    </subcellularLocation>
    <subcellularLocation>
        <location evidence="5">Late endosome membrane</location>
    </subcellularLocation>
    <subcellularLocation>
        <location evidence="10">Lysosome membrane</location>
    </subcellularLocation>
    <subcellularLocation>
        <location evidence="28">Melanosome membrane</location>
    </subcellularLocation>
    <subcellularLocation>
        <location evidence="4">Mitochondrion outer membrane</location>
        <topology evidence="4">Multi-pass membrane protein</topology>
    </subcellularLocation>
    <subcellularLocation>
        <location evidence="7">Secreted</location>
        <location evidence="7">Extracellular exosome</location>
    </subcellularLocation>
</comment>
<dbReference type="GO" id="GO:0005576">
    <property type="term" value="C:extracellular region"/>
    <property type="evidence" value="ECO:0007669"/>
    <property type="project" value="UniProtKB-SubCell"/>
</dbReference>
<dbReference type="PROSITE" id="PS50893">
    <property type="entry name" value="ABC_TRANSPORTER_2"/>
    <property type="match status" value="1"/>
</dbReference>
<dbReference type="RefSeq" id="XP_022655264.1">
    <property type="nucleotide sequence ID" value="XM_022799529.1"/>
</dbReference>
<dbReference type="SUPFAM" id="SSF52540">
    <property type="entry name" value="P-loop containing nucleoside triphosphate hydrolases"/>
    <property type="match status" value="1"/>
</dbReference>
<evidence type="ECO:0000256" key="21">
    <source>
        <dbReference type="ARBA" id="ARBA00022967"/>
    </source>
</evidence>
<dbReference type="CDD" id="cd03253">
    <property type="entry name" value="ABCC_ATM1_transporter"/>
    <property type="match status" value="1"/>
</dbReference>
<keyword evidence="26" id="KW-1015">Disulfide bond</keyword>
<evidence type="ECO:0000256" key="10">
    <source>
        <dbReference type="ARBA" id="ARBA00004656"/>
    </source>
</evidence>
<feature type="transmembrane region" description="Helical" evidence="41">
    <location>
        <begin position="141"/>
        <end position="165"/>
    </location>
</feature>
<evidence type="ECO:0000256" key="29">
    <source>
        <dbReference type="ARBA" id="ARBA00024363"/>
    </source>
</evidence>
<keyword evidence="15 41" id="KW-0812">Transmembrane</keyword>
<evidence type="ECO:0000313" key="44">
    <source>
        <dbReference type="EnsemblMetazoa" id="XP_022655264"/>
    </source>
</evidence>
<evidence type="ECO:0000256" key="6">
    <source>
        <dbReference type="ARBA" id="ARBA00004477"/>
    </source>
</evidence>
<dbReference type="OrthoDB" id="6500128at2759"/>
<reference evidence="44" key="1">
    <citation type="submission" date="2021-01" db="UniProtKB">
        <authorList>
            <consortium name="EnsemblMetazoa"/>
        </authorList>
    </citation>
    <scope>IDENTIFICATION</scope>
</reference>
<evidence type="ECO:0000256" key="26">
    <source>
        <dbReference type="ARBA" id="ARBA00023157"/>
    </source>
</evidence>
<dbReference type="EC" id="7.6.2.5" evidence="30"/>
<evidence type="ECO:0000256" key="22">
    <source>
        <dbReference type="ARBA" id="ARBA00022989"/>
    </source>
</evidence>
<evidence type="ECO:0000256" key="18">
    <source>
        <dbReference type="ARBA" id="ARBA00022787"/>
    </source>
</evidence>
<dbReference type="SUPFAM" id="SSF90123">
    <property type="entry name" value="ABC transporter transmembrane region"/>
    <property type="match status" value="1"/>
</dbReference>
<keyword evidence="23" id="KW-0333">Golgi apparatus</keyword>
<evidence type="ECO:0000256" key="38">
    <source>
        <dbReference type="ARBA" id="ARBA00048510"/>
    </source>
</evidence>
<comment type="subunit">
    <text evidence="11">Homodimer.</text>
</comment>
<comment type="similarity">
    <text evidence="29">Belongs to the ABC transporter superfamily. ABCB family. Heavy Metal importer (TC 3.A.1.210) subfamily.</text>
</comment>
<dbReference type="GO" id="GO:0005789">
    <property type="term" value="C:endoplasmic reticulum membrane"/>
    <property type="evidence" value="ECO:0007669"/>
    <property type="project" value="UniProtKB-SubCell"/>
</dbReference>
<evidence type="ECO:0000256" key="25">
    <source>
        <dbReference type="ARBA" id="ARBA00023136"/>
    </source>
</evidence>
<dbReference type="GO" id="GO:0005741">
    <property type="term" value="C:mitochondrial outer membrane"/>
    <property type="evidence" value="ECO:0007669"/>
    <property type="project" value="UniProtKB-SubCell"/>
</dbReference>
<comment type="catalytic activity">
    <reaction evidence="40">
        <text>coproporphyrin I(in) + ATP + H2O = coproporphyrin I(out) + ADP + phosphate + H(+)</text>
        <dbReference type="Rhea" id="RHEA:66768"/>
        <dbReference type="ChEBI" id="CHEBI:15377"/>
        <dbReference type="ChEBI" id="CHEBI:15378"/>
        <dbReference type="ChEBI" id="CHEBI:30616"/>
        <dbReference type="ChEBI" id="CHEBI:43474"/>
        <dbReference type="ChEBI" id="CHEBI:167478"/>
        <dbReference type="ChEBI" id="CHEBI:456216"/>
    </reaction>
    <physiologicalReaction direction="left-to-right" evidence="40">
        <dbReference type="Rhea" id="RHEA:66769"/>
    </physiologicalReaction>
</comment>
<keyword evidence="18" id="KW-1000">Mitochondrion outer membrane</keyword>
<dbReference type="KEGG" id="vde:111247938"/>
<evidence type="ECO:0000259" key="42">
    <source>
        <dbReference type="PROSITE" id="PS50893"/>
    </source>
</evidence>
<keyword evidence="27" id="KW-0458">Lysosome</keyword>
<dbReference type="Proteomes" id="UP000594260">
    <property type="component" value="Unplaced"/>
</dbReference>
<dbReference type="Pfam" id="PF00005">
    <property type="entry name" value="ABC_tran"/>
    <property type="match status" value="1"/>
</dbReference>
<keyword evidence="20" id="KW-0067">ATP-binding</keyword>
<comment type="catalytic activity">
    <reaction evidence="33">
        <text>heme b(in) + ATP + H2O = heme b(out) + ADP + phosphate + H(+)</text>
        <dbReference type="Rhea" id="RHEA:19261"/>
        <dbReference type="ChEBI" id="CHEBI:15377"/>
        <dbReference type="ChEBI" id="CHEBI:15378"/>
        <dbReference type="ChEBI" id="CHEBI:30616"/>
        <dbReference type="ChEBI" id="CHEBI:43474"/>
        <dbReference type="ChEBI" id="CHEBI:60344"/>
        <dbReference type="ChEBI" id="CHEBI:456216"/>
        <dbReference type="EC" id="7.6.2.5"/>
    </reaction>
    <physiologicalReaction direction="left-to-right" evidence="33">
        <dbReference type="Rhea" id="RHEA:19262"/>
    </physiologicalReaction>
</comment>
<dbReference type="GO" id="GO:0005886">
    <property type="term" value="C:plasma membrane"/>
    <property type="evidence" value="ECO:0007669"/>
    <property type="project" value="UniProtKB-SubCell"/>
</dbReference>
<dbReference type="InterPro" id="IPR003593">
    <property type="entry name" value="AAA+_ATPase"/>
</dbReference>
<feature type="domain" description="ABC transmembrane type-1" evidence="43">
    <location>
        <begin position="256"/>
        <end position="547"/>
    </location>
</feature>
<evidence type="ECO:0000256" key="33">
    <source>
        <dbReference type="ARBA" id="ARBA00047649"/>
    </source>
</evidence>
<feature type="transmembrane region" description="Helical" evidence="41">
    <location>
        <begin position="251"/>
        <end position="272"/>
    </location>
</feature>
<feature type="transmembrane region" description="Helical" evidence="41">
    <location>
        <begin position="33"/>
        <end position="53"/>
    </location>
</feature>
<evidence type="ECO:0000256" key="30">
    <source>
        <dbReference type="ARBA" id="ARBA00024385"/>
    </source>
</evidence>
<dbReference type="SMR" id="A0A7M7JQ80"/>
<dbReference type="SMART" id="SM00382">
    <property type="entry name" value="AAA"/>
    <property type="match status" value="1"/>
</dbReference>
<name>A0A7M7JQ80_VARDE</name>
<feature type="transmembrane region" description="Helical" evidence="41">
    <location>
        <begin position="73"/>
        <end position="94"/>
    </location>
</feature>
<dbReference type="InterPro" id="IPR027417">
    <property type="entry name" value="P-loop_NTPase"/>
</dbReference>
<proteinExistence type="inferred from homology"/>
<dbReference type="InterPro" id="IPR017871">
    <property type="entry name" value="ABC_transporter-like_CS"/>
</dbReference>
<evidence type="ECO:0000259" key="43">
    <source>
        <dbReference type="PROSITE" id="PS50929"/>
    </source>
</evidence>
<evidence type="ECO:0000313" key="45">
    <source>
        <dbReference type="Proteomes" id="UP000594260"/>
    </source>
</evidence>
<dbReference type="PANTHER" id="PTHR24221">
    <property type="entry name" value="ATP-BINDING CASSETTE SUB-FAMILY B"/>
    <property type="match status" value="1"/>
</dbReference>
<evidence type="ECO:0000256" key="8">
    <source>
        <dbReference type="ARBA" id="ARBA00004651"/>
    </source>
</evidence>
<evidence type="ECO:0000256" key="19">
    <source>
        <dbReference type="ARBA" id="ARBA00022824"/>
    </source>
</evidence>
<evidence type="ECO:0000256" key="40">
    <source>
        <dbReference type="ARBA" id="ARBA00049398"/>
    </source>
</evidence>
<evidence type="ECO:0000256" key="13">
    <source>
        <dbReference type="ARBA" id="ARBA00022475"/>
    </source>
</evidence>
<dbReference type="EnsemblMetazoa" id="XM_022799529">
    <property type="protein sequence ID" value="XP_022655264"/>
    <property type="gene ID" value="LOC111247938"/>
</dbReference>
<dbReference type="AlphaFoldDB" id="A0A7M7JQ80"/>
<evidence type="ECO:0000256" key="31">
    <source>
        <dbReference type="ARBA" id="ARBA00024439"/>
    </source>
</evidence>
<dbReference type="OMA" id="YYGAEHY"/>
<evidence type="ECO:0000256" key="39">
    <source>
        <dbReference type="ARBA" id="ARBA00048636"/>
    </source>
</evidence>
<feature type="transmembrane region" description="Helical" evidence="41">
    <location>
        <begin position="483"/>
        <end position="509"/>
    </location>
</feature>
<comment type="catalytic activity">
    <reaction evidence="36">
        <text>protoporphyrin IX(in) + ATP + H2O = protoporphyrin IX(out) + ADP + phosphate + H(+)</text>
        <dbReference type="Rhea" id="RHEA:61336"/>
        <dbReference type="ChEBI" id="CHEBI:15377"/>
        <dbReference type="ChEBI" id="CHEBI:15378"/>
        <dbReference type="ChEBI" id="CHEBI:30616"/>
        <dbReference type="ChEBI" id="CHEBI:43474"/>
        <dbReference type="ChEBI" id="CHEBI:57306"/>
        <dbReference type="ChEBI" id="CHEBI:456216"/>
    </reaction>
    <physiologicalReaction direction="left-to-right" evidence="36">
        <dbReference type="Rhea" id="RHEA:61337"/>
    </physiologicalReaction>
</comment>
<dbReference type="GO" id="GO:0020037">
    <property type="term" value="F:heme binding"/>
    <property type="evidence" value="ECO:0007669"/>
    <property type="project" value="TreeGrafter"/>
</dbReference>
<keyword evidence="24" id="KW-0496">Mitochondrion</keyword>
<dbReference type="GO" id="GO:0032585">
    <property type="term" value="C:multivesicular body membrane"/>
    <property type="evidence" value="ECO:0007669"/>
    <property type="project" value="UniProtKB-SubCell"/>
</dbReference>
<evidence type="ECO:0000256" key="12">
    <source>
        <dbReference type="ARBA" id="ARBA00022448"/>
    </source>
</evidence>
<keyword evidence="17" id="KW-0967">Endosome</keyword>
<dbReference type="GO" id="GO:0005524">
    <property type="term" value="F:ATP binding"/>
    <property type="evidence" value="ECO:0007669"/>
    <property type="project" value="UniProtKB-KW"/>
</dbReference>
<dbReference type="Pfam" id="PF16185">
    <property type="entry name" value="MTABC_N"/>
    <property type="match status" value="1"/>
</dbReference>
<dbReference type="FunFam" id="3.40.50.300:FF:000186">
    <property type="entry name" value="ATP-binding cassette sub-family B member 7, mitochondrial"/>
    <property type="match status" value="1"/>
</dbReference>
<evidence type="ECO:0000256" key="27">
    <source>
        <dbReference type="ARBA" id="ARBA00023228"/>
    </source>
</evidence>